<feature type="compositionally biased region" description="Low complexity" evidence="3">
    <location>
        <begin position="569"/>
        <end position="589"/>
    </location>
</feature>
<dbReference type="GO" id="GO:0016787">
    <property type="term" value="F:hydrolase activity"/>
    <property type="evidence" value="ECO:0007669"/>
    <property type="project" value="UniProtKB-KW"/>
</dbReference>
<evidence type="ECO:0000259" key="4">
    <source>
        <dbReference type="Pfam" id="PF00149"/>
    </source>
</evidence>
<feature type="region of interest" description="Disordered" evidence="3">
    <location>
        <begin position="568"/>
        <end position="592"/>
    </location>
</feature>
<evidence type="ECO:0000313" key="5">
    <source>
        <dbReference type="EMBL" id="CAE7403940.1"/>
    </source>
</evidence>
<evidence type="ECO:0000256" key="2">
    <source>
        <dbReference type="ARBA" id="ARBA00022801"/>
    </source>
</evidence>
<protein>
    <submittedName>
        <fullName evidence="5">PAP17 protein</fullName>
    </submittedName>
</protein>
<dbReference type="InterPro" id="IPR029052">
    <property type="entry name" value="Metallo-depent_PP-like"/>
</dbReference>
<keyword evidence="2" id="KW-0378">Hydrolase</keyword>
<dbReference type="Pfam" id="PF00149">
    <property type="entry name" value="Metallophos"/>
    <property type="match status" value="1"/>
</dbReference>
<feature type="region of interest" description="Disordered" evidence="3">
    <location>
        <begin position="64"/>
        <end position="99"/>
    </location>
</feature>
<sequence>MSDASSGDFRILMVVEDRLPWMRERVPLALSFFVVVPDLRTPMMCDHRAGKSFVKVTGSPLLRPSAAPGSPKSLVLEGEKPSSLCSPPPEDHNVGSSGHRRANMALRSRELSNAYRAVYLASPLKFCTTLHSFSRVVPRYYINAWEKNPYKWQHHKYHRVRQRQRGKWCYLGGPMSGVQIPGWPEPSLLSPRALVDTAQRAQVERLEDKVFWQQVAERTVQLRDIMDVGDLAVIVDTLLTANHRHTHLMKTISRELIEDVDKLSLVETAVILNAYAHFNCVSEFMLKAFAEHVARLLLEQPYTTLEDAERYGAAAADPQTLAVLCKAFASLRYKDSEMLKAVNSVLLQRIEDSAFGSVAEVLTAFAELDEPFEAPIEFWMALASKVPGSQMRFLCPTLRAAQRLEVAEPALFEALGQEVVAGLQGLRVSAPLEDAMSTPMPAFAEPQLVTQLSGKEQRTEPASVPVEDLGSLESVDTDVDDNFQVVPVDAVIEDGIVEEDIQDDENRAVPKRRRRRWYNAVTRKLDSTSSGLPEVPYFAPWNPDECFRRNQRGARVAQALEGLDSLQRAVASSTRSPSSPSSGPSAPEDAPAKPVDVELLENALPLLSGSLQGLSPAQLALCAERFADAPVALDDAFLEDECMDSDSADSSCSLVAMQLRGQKLSAAGTARDGLGKDVHRETENDRQPYLCMYYPWLPQCMHPQINYAPPRMPPMYPMYNPTYNPVPHYAPIPAPYFRPPTAPVPSMPTYQPPQPPQPMPASTRLARRGGLDPPTGVKTHNGASWETMRISGTDTKHIFALGDWGSLLGIGSGAPKAIIQYKGGHTPGPHTMARHRGPGCSTKEMSDCFGATAVCPTNCHFKAEIDLRAQTLVATQMKKRAPESNPDFVLNVGDNFYWGGIETECGHPMSQIHPQTQAQFKVIFEDIYNGPGLDGKPWLSVFGNHDLGGFQFNKAASYVLDAASGAT</sequence>
<dbReference type="EMBL" id="CAJNJA010017587">
    <property type="protein sequence ID" value="CAE7403940.1"/>
    <property type="molecule type" value="Genomic_DNA"/>
</dbReference>
<accession>A0A812QU63</accession>
<organism evidence="5 6">
    <name type="scientific">Symbiodinium necroappetens</name>
    <dbReference type="NCBI Taxonomy" id="1628268"/>
    <lineage>
        <taxon>Eukaryota</taxon>
        <taxon>Sar</taxon>
        <taxon>Alveolata</taxon>
        <taxon>Dinophyceae</taxon>
        <taxon>Suessiales</taxon>
        <taxon>Symbiodiniaceae</taxon>
        <taxon>Symbiodinium</taxon>
    </lineage>
</organism>
<dbReference type="PANTHER" id="PTHR10161">
    <property type="entry name" value="TARTRATE-RESISTANT ACID PHOSPHATASE TYPE 5"/>
    <property type="match status" value="1"/>
</dbReference>
<dbReference type="AlphaFoldDB" id="A0A812QU63"/>
<comment type="caution">
    <text evidence="5">The sequence shown here is derived from an EMBL/GenBank/DDBJ whole genome shotgun (WGS) entry which is preliminary data.</text>
</comment>
<dbReference type="PANTHER" id="PTHR10161:SF14">
    <property type="entry name" value="TARTRATE-RESISTANT ACID PHOSPHATASE TYPE 5"/>
    <property type="match status" value="1"/>
</dbReference>
<dbReference type="InterPro" id="IPR051558">
    <property type="entry name" value="Metallophosphoesterase_PAP"/>
</dbReference>
<keyword evidence="1" id="KW-0732">Signal</keyword>
<keyword evidence="6" id="KW-1185">Reference proteome</keyword>
<dbReference type="SUPFAM" id="SSF56300">
    <property type="entry name" value="Metallo-dependent phosphatases"/>
    <property type="match status" value="1"/>
</dbReference>
<dbReference type="Proteomes" id="UP000601435">
    <property type="component" value="Unassembled WGS sequence"/>
</dbReference>
<dbReference type="InterPro" id="IPR004843">
    <property type="entry name" value="Calcineurin-like_PHP"/>
</dbReference>
<proteinExistence type="predicted"/>
<evidence type="ECO:0000313" key="6">
    <source>
        <dbReference type="Proteomes" id="UP000601435"/>
    </source>
</evidence>
<evidence type="ECO:0000256" key="1">
    <source>
        <dbReference type="ARBA" id="ARBA00022729"/>
    </source>
</evidence>
<dbReference type="Gene3D" id="3.60.21.10">
    <property type="match status" value="1"/>
</dbReference>
<dbReference type="OrthoDB" id="364499at2759"/>
<name>A0A812QU63_9DINO</name>
<reference evidence="5" key="1">
    <citation type="submission" date="2021-02" db="EMBL/GenBank/DDBJ databases">
        <authorList>
            <person name="Dougan E. K."/>
            <person name="Rhodes N."/>
            <person name="Thang M."/>
            <person name="Chan C."/>
        </authorList>
    </citation>
    <scope>NUCLEOTIDE SEQUENCE</scope>
</reference>
<gene>
    <name evidence="5" type="primary">PAP17</name>
    <name evidence="5" type="ORF">SNEC2469_LOCUS11069</name>
</gene>
<feature type="domain" description="Calcineurin-like phosphoesterase" evidence="4">
    <location>
        <begin position="878"/>
        <end position="950"/>
    </location>
</feature>
<evidence type="ECO:0000256" key="3">
    <source>
        <dbReference type="SAM" id="MobiDB-lite"/>
    </source>
</evidence>